<dbReference type="GO" id="GO:1990904">
    <property type="term" value="C:ribonucleoprotein complex"/>
    <property type="evidence" value="ECO:0007669"/>
    <property type="project" value="UniProtKB-KW"/>
</dbReference>
<keyword evidence="2 6" id="KW-0689">Ribosomal protein</keyword>
<name>A0A3N4JK56_9PEZI</name>
<dbReference type="OrthoDB" id="539541at2759"/>
<dbReference type="Gene3D" id="3.30.1440.10">
    <property type="match status" value="1"/>
</dbReference>
<reference evidence="6 7" key="1">
    <citation type="journal article" date="2018" name="Nat. Ecol. Evol.">
        <title>Pezizomycetes genomes reveal the molecular basis of ectomycorrhizal truffle lifestyle.</title>
        <authorList>
            <person name="Murat C."/>
            <person name="Payen T."/>
            <person name="Noel B."/>
            <person name="Kuo A."/>
            <person name="Morin E."/>
            <person name="Chen J."/>
            <person name="Kohler A."/>
            <person name="Krizsan K."/>
            <person name="Balestrini R."/>
            <person name="Da Silva C."/>
            <person name="Montanini B."/>
            <person name="Hainaut M."/>
            <person name="Levati E."/>
            <person name="Barry K.W."/>
            <person name="Belfiori B."/>
            <person name="Cichocki N."/>
            <person name="Clum A."/>
            <person name="Dockter R.B."/>
            <person name="Fauchery L."/>
            <person name="Guy J."/>
            <person name="Iotti M."/>
            <person name="Le Tacon F."/>
            <person name="Lindquist E.A."/>
            <person name="Lipzen A."/>
            <person name="Malagnac F."/>
            <person name="Mello A."/>
            <person name="Molinier V."/>
            <person name="Miyauchi S."/>
            <person name="Poulain J."/>
            <person name="Riccioni C."/>
            <person name="Rubini A."/>
            <person name="Sitrit Y."/>
            <person name="Splivallo R."/>
            <person name="Traeger S."/>
            <person name="Wang M."/>
            <person name="Zifcakova L."/>
            <person name="Wipf D."/>
            <person name="Zambonelli A."/>
            <person name="Paolocci F."/>
            <person name="Nowrousian M."/>
            <person name="Ottonello S."/>
            <person name="Baldrian P."/>
            <person name="Spatafora J.W."/>
            <person name="Henrissat B."/>
            <person name="Nagy L.G."/>
            <person name="Aury J.M."/>
            <person name="Wincker P."/>
            <person name="Grigoriev I.V."/>
            <person name="Bonfante P."/>
            <person name="Martin F.M."/>
        </authorList>
    </citation>
    <scope>NUCLEOTIDE SEQUENCE [LARGE SCALE GENOMIC DNA]</scope>
    <source>
        <strain evidence="6 7">120613-1</strain>
    </source>
</reference>
<dbReference type="InterPro" id="IPR022803">
    <property type="entry name" value="Ribosomal_uL5_dom_sf"/>
</dbReference>
<dbReference type="GO" id="GO:0006412">
    <property type="term" value="P:translation"/>
    <property type="evidence" value="ECO:0007669"/>
    <property type="project" value="InterPro"/>
</dbReference>
<dbReference type="GO" id="GO:0005840">
    <property type="term" value="C:ribosome"/>
    <property type="evidence" value="ECO:0007669"/>
    <property type="project" value="UniProtKB-KW"/>
</dbReference>
<comment type="similarity">
    <text evidence="1">Belongs to the universal ribosomal protein uL5 family.</text>
</comment>
<feature type="domain" description="Large ribosomal subunit protein uL5 C-terminal" evidence="5">
    <location>
        <begin position="220"/>
        <end position="332"/>
    </location>
</feature>
<dbReference type="PANTHER" id="PTHR11994">
    <property type="entry name" value="60S RIBOSOMAL PROTEIN L11-RELATED"/>
    <property type="match status" value="1"/>
</dbReference>
<evidence type="ECO:0000256" key="3">
    <source>
        <dbReference type="ARBA" id="ARBA00023274"/>
    </source>
</evidence>
<dbReference type="SUPFAM" id="SSF55282">
    <property type="entry name" value="RL5-like"/>
    <property type="match status" value="1"/>
</dbReference>
<sequence>MAMAHRTPLNLLRRAPNILLRPSSSTFQQQQQSCKLSTTMPALARVSPGDKISASSPSKGGPRMRAKYQYRSPRYYRGRLAPNMPPPSASPASRLFVPGPFAAERLEDHYWNTLAPDLQVLSYVHKQNPTFNLDRDYRQLTALRLPPKPSRQQLPALRTFRNIPRLTGITVHSMVRAAMKESAYLHAAGMVVQSVTGVRASVHKSKENISMWELRSGKSIAVTAQIKGRSAYRFLAQLIDVVLPRIKDWKGIAGGSGDSSGNITFGLSPEGVSMFPEVEGIVGGFGALTVVVIVNYDMYLPKMVPGLHITIHTSAGNDVDAKILLKSMGLPFDGNFR</sequence>
<proteinExistence type="inferred from homology"/>
<gene>
    <name evidence="6" type="ORF">L873DRAFT_1844138</name>
</gene>
<evidence type="ECO:0000313" key="7">
    <source>
        <dbReference type="Proteomes" id="UP000276215"/>
    </source>
</evidence>
<organism evidence="6 7">
    <name type="scientific">Choiromyces venosus 120613-1</name>
    <dbReference type="NCBI Taxonomy" id="1336337"/>
    <lineage>
        <taxon>Eukaryota</taxon>
        <taxon>Fungi</taxon>
        <taxon>Dikarya</taxon>
        <taxon>Ascomycota</taxon>
        <taxon>Pezizomycotina</taxon>
        <taxon>Pezizomycetes</taxon>
        <taxon>Pezizales</taxon>
        <taxon>Tuberaceae</taxon>
        <taxon>Choiromyces</taxon>
    </lineage>
</organism>
<dbReference type="Proteomes" id="UP000276215">
    <property type="component" value="Unassembled WGS sequence"/>
</dbReference>
<dbReference type="InterPro" id="IPR002132">
    <property type="entry name" value="Ribosomal_uL5"/>
</dbReference>
<dbReference type="GO" id="GO:0003735">
    <property type="term" value="F:structural constituent of ribosome"/>
    <property type="evidence" value="ECO:0007669"/>
    <property type="project" value="InterPro"/>
</dbReference>
<evidence type="ECO:0000259" key="5">
    <source>
        <dbReference type="Pfam" id="PF00673"/>
    </source>
</evidence>
<dbReference type="InterPro" id="IPR031309">
    <property type="entry name" value="Ribosomal_uL5_C"/>
</dbReference>
<feature type="domain" description="Large ribosomal subunit protein uL5 N-terminal" evidence="4">
    <location>
        <begin position="162"/>
        <end position="215"/>
    </location>
</feature>
<dbReference type="EMBL" id="ML120394">
    <property type="protein sequence ID" value="RPA98642.1"/>
    <property type="molecule type" value="Genomic_DNA"/>
</dbReference>
<dbReference type="Pfam" id="PF00281">
    <property type="entry name" value="Ribosomal_L5"/>
    <property type="match status" value="1"/>
</dbReference>
<evidence type="ECO:0000256" key="1">
    <source>
        <dbReference type="ARBA" id="ARBA00008553"/>
    </source>
</evidence>
<evidence type="ECO:0000256" key="2">
    <source>
        <dbReference type="ARBA" id="ARBA00022980"/>
    </source>
</evidence>
<dbReference type="Pfam" id="PF00673">
    <property type="entry name" value="Ribosomal_L5_C"/>
    <property type="match status" value="1"/>
</dbReference>
<dbReference type="AlphaFoldDB" id="A0A3N4JK56"/>
<keyword evidence="7" id="KW-1185">Reference proteome</keyword>
<dbReference type="STRING" id="1336337.A0A3N4JK56"/>
<accession>A0A3N4JK56</accession>
<evidence type="ECO:0000313" key="6">
    <source>
        <dbReference type="EMBL" id="RPA98642.1"/>
    </source>
</evidence>
<keyword evidence="3" id="KW-0687">Ribonucleoprotein</keyword>
<protein>
    <submittedName>
        <fullName evidence="6">Ribosomal protein L5</fullName>
    </submittedName>
</protein>
<dbReference type="InterPro" id="IPR031310">
    <property type="entry name" value="Ribosomal_uL5_N"/>
</dbReference>
<evidence type="ECO:0000259" key="4">
    <source>
        <dbReference type="Pfam" id="PF00281"/>
    </source>
</evidence>